<keyword evidence="1" id="KW-0812">Transmembrane</keyword>
<feature type="transmembrane region" description="Helical" evidence="1">
    <location>
        <begin position="148"/>
        <end position="167"/>
    </location>
</feature>
<evidence type="ECO:0000256" key="1">
    <source>
        <dbReference type="SAM" id="Phobius"/>
    </source>
</evidence>
<feature type="transmembrane region" description="Helical" evidence="1">
    <location>
        <begin position="97"/>
        <end position="123"/>
    </location>
</feature>
<feature type="transmembrane region" description="Helical" evidence="1">
    <location>
        <begin position="443"/>
        <end position="462"/>
    </location>
</feature>
<accession>A0A812II12</accession>
<feature type="transmembrane region" description="Helical" evidence="1">
    <location>
        <begin position="273"/>
        <end position="293"/>
    </location>
</feature>
<name>A0A812II12_9DINO</name>
<organism evidence="2 3">
    <name type="scientific">Symbiodinium natans</name>
    <dbReference type="NCBI Taxonomy" id="878477"/>
    <lineage>
        <taxon>Eukaryota</taxon>
        <taxon>Sar</taxon>
        <taxon>Alveolata</taxon>
        <taxon>Dinophyceae</taxon>
        <taxon>Suessiales</taxon>
        <taxon>Symbiodiniaceae</taxon>
        <taxon>Symbiodinium</taxon>
    </lineage>
</organism>
<proteinExistence type="predicted"/>
<dbReference type="OrthoDB" id="406098at2759"/>
<keyword evidence="1" id="KW-1133">Transmembrane helix</keyword>
<feature type="transmembrane region" description="Helical" evidence="1">
    <location>
        <begin position="474"/>
        <end position="493"/>
    </location>
</feature>
<feature type="transmembrane region" description="Helical" evidence="1">
    <location>
        <begin position="248"/>
        <end position="267"/>
    </location>
</feature>
<evidence type="ECO:0000313" key="3">
    <source>
        <dbReference type="Proteomes" id="UP000604046"/>
    </source>
</evidence>
<dbReference type="EMBL" id="CAJNDS010000291">
    <property type="protein sequence ID" value="CAE7039459.1"/>
    <property type="molecule type" value="Genomic_DNA"/>
</dbReference>
<sequence length="515" mass="57089">MPAETSELDASSDCHQKVGDGGHLAVHVKNLADRITRMECTRPEIQRSTRAANVLWCLGQILRQGPTRKCLYNLSEVAEVLDEFWSHSWRERAWRKVLALLVLKNGPAAAVIGTLAAIAAAVFKGSGFLPGYTKPSIDHIGEHHYYEFSLWALGSGVIAAAVTLVFWQSQTAVFLDKVCINQVDDDMKAEGILSIGGFLRSSKSLLVLWDPTYVRRLWCIFEYAAFVKSHEGQDPAVVKIRPTFLGPCTLWIFFGSVVVMTTELTIHTFLDKLALFAFTGLGVVGFYFGTAAFRNYYDNVRQLQVELADFKLSQTKCLCCDMGHEEEGILCDRQVVMECVHRWFGSVENFDKVVSTDVSAGLTSQLGQYSFPYRWLLGATTPILWAQMDMVAARFKAGDNHGGVVASILALAMWLVAFPSIFVCWVCLASMLRKGKWMILDMLQTLTATVITVALAAGMHFYQLLCNHLLHEDHLSGVLLFAGTFLVAALLAWHPCAMCRWARGVGKGEQPAVAS</sequence>
<comment type="caution">
    <text evidence="2">The sequence shown here is derived from an EMBL/GenBank/DDBJ whole genome shotgun (WGS) entry which is preliminary data.</text>
</comment>
<feature type="transmembrane region" description="Helical" evidence="1">
    <location>
        <begin position="371"/>
        <end position="388"/>
    </location>
</feature>
<protein>
    <submittedName>
        <fullName evidence="2">Cpr6 protein</fullName>
    </submittedName>
</protein>
<reference evidence="2" key="1">
    <citation type="submission" date="2021-02" db="EMBL/GenBank/DDBJ databases">
        <authorList>
            <person name="Dougan E. K."/>
            <person name="Rhodes N."/>
            <person name="Thang M."/>
            <person name="Chan C."/>
        </authorList>
    </citation>
    <scope>NUCLEOTIDE SEQUENCE</scope>
</reference>
<keyword evidence="1" id="KW-0472">Membrane</keyword>
<dbReference type="Proteomes" id="UP000604046">
    <property type="component" value="Unassembled WGS sequence"/>
</dbReference>
<keyword evidence="3" id="KW-1185">Reference proteome</keyword>
<gene>
    <name evidence="2" type="primary">cpr6</name>
    <name evidence="2" type="ORF">SNAT2548_LOCUS4692</name>
</gene>
<feature type="transmembrane region" description="Helical" evidence="1">
    <location>
        <begin position="408"/>
        <end position="431"/>
    </location>
</feature>
<dbReference type="AlphaFoldDB" id="A0A812II12"/>
<evidence type="ECO:0000313" key="2">
    <source>
        <dbReference type="EMBL" id="CAE7039459.1"/>
    </source>
</evidence>